<protein>
    <submittedName>
        <fullName evidence="1">Uncharacterized protein</fullName>
    </submittedName>
</protein>
<dbReference type="PANTHER" id="PTHR21523">
    <property type="match status" value="1"/>
</dbReference>
<evidence type="ECO:0000313" key="2">
    <source>
        <dbReference type="Proteomes" id="UP000230423"/>
    </source>
</evidence>
<reference evidence="1 2" key="1">
    <citation type="submission" date="2015-09" db="EMBL/GenBank/DDBJ databases">
        <title>Draft genome of the parasitic nematode Teladorsagia circumcincta isolate WARC Sus (inbred).</title>
        <authorList>
            <person name="Mitreva M."/>
        </authorList>
    </citation>
    <scope>NUCLEOTIDE SEQUENCE [LARGE SCALE GENOMIC DNA]</scope>
    <source>
        <strain evidence="1 2">S</strain>
    </source>
</reference>
<dbReference type="PANTHER" id="PTHR21523:SF37">
    <property type="entry name" value="MLT-TEN (MLT-10) RELATED"/>
    <property type="match status" value="1"/>
</dbReference>
<dbReference type="Pfam" id="PF04870">
    <property type="entry name" value="Moulting_cycle"/>
    <property type="match status" value="1"/>
</dbReference>
<evidence type="ECO:0000313" key="1">
    <source>
        <dbReference type="EMBL" id="PIO56383.1"/>
    </source>
</evidence>
<dbReference type="InterPro" id="IPR006954">
    <property type="entry name" value="Mlt-10-like"/>
</dbReference>
<organism evidence="1 2">
    <name type="scientific">Teladorsagia circumcincta</name>
    <name type="common">Brown stomach worm</name>
    <name type="synonym">Ostertagia circumcincta</name>
    <dbReference type="NCBI Taxonomy" id="45464"/>
    <lineage>
        <taxon>Eukaryota</taxon>
        <taxon>Metazoa</taxon>
        <taxon>Ecdysozoa</taxon>
        <taxon>Nematoda</taxon>
        <taxon>Chromadorea</taxon>
        <taxon>Rhabditida</taxon>
        <taxon>Rhabditina</taxon>
        <taxon>Rhabditomorpha</taxon>
        <taxon>Strongyloidea</taxon>
        <taxon>Trichostrongylidae</taxon>
        <taxon>Teladorsagia</taxon>
    </lineage>
</organism>
<name>A0A2G9TEJ9_TELCI</name>
<sequence length="148" mass="16774">MRESDDQNTEGARLPTGENDEKRFVFQFNLLSPSLFSIHEEGSDVEKTMSIPNLVKALPNKDQEAWLDFIVEAAGVTDAIDMTEKKQTEIREKQTRGPDGTPLYFTKKNVTEILGDTEKRKIETFEKLDSLYTKAQPSGTGKCFTYCI</sequence>
<dbReference type="Proteomes" id="UP000230423">
    <property type="component" value="Unassembled WGS sequence"/>
</dbReference>
<dbReference type="EMBL" id="KZ377498">
    <property type="protein sequence ID" value="PIO56383.1"/>
    <property type="molecule type" value="Genomic_DNA"/>
</dbReference>
<accession>A0A2G9TEJ9</accession>
<dbReference type="AlphaFoldDB" id="A0A2G9TEJ9"/>
<dbReference type="OrthoDB" id="5917548at2759"/>
<proteinExistence type="predicted"/>
<keyword evidence="2" id="KW-1185">Reference proteome</keyword>
<gene>
    <name evidence="1" type="ORF">TELCIR_22218</name>
</gene>